<dbReference type="CDD" id="cd00038">
    <property type="entry name" value="CAP_ED"/>
    <property type="match status" value="1"/>
</dbReference>
<dbReference type="InterPro" id="IPR014710">
    <property type="entry name" value="RmlC-like_jellyroll"/>
</dbReference>
<dbReference type="InterPro" id="IPR050397">
    <property type="entry name" value="Env_Response_Regulators"/>
</dbReference>
<evidence type="ECO:0000259" key="1">
    <source>
        <dbReference type="PROSITE" id="PS50042"/>
    </source>
</evidence>
<evidence type="ECO:0000313" key="2">
    <source>
        <dbReference type="EMBL" id="QPP08355.1"/>
    </source>
</evidence>
<dbReference type="KEGG" id="sbat:G4Z16_20325"/>
<dbReference type="AlphaFoldDB" id="A0A7T1T8J1"/>
<dbReference type="SUPFAM" id="SSF51206">
    <property type="entry name" value="cAMP-binding domain-like"/>
    <property type="match status" value="1"/>
</dbReference>
<dbReference type="InterPro" id="IPR000595">
    <property type="entry name" value="cNMP-bd_dom"/>
</dbReference>
<dbReference type="Gene3D" id="2.60.120.10">
    <property type="entry name" value="Jelly Rolls"/>
    <property type="match status" value="1"/>
</dbReference>
<dbReference type="PANTHER" id="PTHR24567">
    <property type="entry name" value="CRP FAMILY TRANSCRIPTIONAL REGULATORY PROTEIN"/>
    <property type="match status" value="1"/>
</dbReference>
<dbReference type="SMART" id="SM00100">
    <property type="entry name" value="cNMP"/>
    <property type="match status" value="1"/>
</dbReference>
<dbReference type="RefSeq" id="WP_197352150.1">
    <property type="nucleotide sequence ID" value="NZ_CP048882.1"/>
</dbReference>
<feature type="domain" description="Cyclic nucleotide-binding" evidence="1">
    <location>
        <begin position="9"/>
        <end position="129"/>
    </location>
</feature>
<name>A0A7T1T8J1_9ACTN</name>
<reference evidence="3" key="1">
    <citation type="submission" date="2020-02" db="EMBL/GenBank/DDBJ databases">
        <title>Streptomyces sp. ASO4wet.</title>
        <authorList>
            <person name="Risdian C."/>
            <person name="Landwehr W."/>
            <person name="Schupp P."/>
            <person name="Wink J."/>
        </authorList>
    </citation>
    <scope>NUCLEOTIDE SEQUENCE [LARGE SCALE GENOMIC DNA]</scope>
    <source>
        <strain evidence="3">ASO4wet</strain>
    </source>
</reference>
<dbReference type="Pfam" id="PF00027">
    <property type="entry name" value="cNMP_binding"/>
    <property type="match status" value="1"/>
</dbReference>
<dbReference type="PROSITE" id="PS50042">
    <property type="entry name" value="CNMP_BINDING_3"/>
    <property type="match status" value="1"/>
</dbReference>
<proteinExistence type="predicted"/>
<evidence type="ECO:0000313" key="3">
    <source>
        <dbReference type="Proteomes" id="UP000595046"/>
    </source>
</evidence>
<dbReference type="Proteomes" id="UP000595046">
    <property type="component" value="Chromosome"/>
</dbReference>
<dbReference type="EMBL" id="CP048882">
    <property type="protein sequence ID" value="QPP08355.1"/>
    <property type="molecule type" value="Genomic_DNA"/>
</dbReference>
<protein>
    <submittedName>
        <fullName evidence="2">Cyclic nucleotide-binding domain-containing protein</fullName>
    </submittedName>
</protein>
<dbReference type="GO" id="GO:0003700">
    <property type="term" value="F:DNA-binding transcription factor activity"/>
    <property type="evidence" value="ECO:0007669"/>
    <property type="project" value="TreeGrafter"/>
</dbReference>
<dbReference type="InterPro" id="IPR018490">
    <property type="entry name" value="cNMP-bd_dom_sf"/>
</dbReference>
<organism evidence="2 3">
    <name type="scientific">Streptomyces bathyalis</name>
    <dbReference type="NCBI Taxonomy" id="2710756"/>
    <lineage>
        <taxon>Bacteria</taxon>
        <taxon>Bacillati</taxon>
        <taxon>Actinomycetota</taxon>
        <taxon>Actinomycetes</taxon>
        <taxon>Kitasatosporales</taxon>
        <taxon>Streptomycetaceae</taxon>
        <taxon>Streptomyces</taxon>
    </lineage>
</organism>
<gene>
    <name evidence="2" type="ORF">G4Z16_20325</name>
</gene>
<dbReference type="PANTHER" id="PTHR24567:SF74">
    <property type="entry name" value="HTH-TYPE TRANSCRIPTIONAL REGULATOR ARCR"/>
    <property type="match status" value="1"/>
</dbReference>
<dbReference type="GO" id="GO:0005829">
    <property type="term" value="C:cytosol"/>
    <property type="evidence" value="ECO:0007669"/>
    <property type="project" value="TreeGrafter"/>
</dbReference>
<keyword evidence="3" id="KW-1185">Reference proteome</keyword>
<sequence length="154" mass="17156">MTTTARPRLINELPPEAGDRLMRLAAHVQFPGGTRIFEEGRPADRFWIIRGGSVTLDIHVPGRHAATVDTLGPDDLLGWSWLFPPYVWHLGATALAPVRALEFDAREVRRLCEEDAELGRALYLQTAENIARRLHAARTRLLDLYGPQGSGPGR</sequence>
<accession>A0A7T1T8J1</accession>